<feature type="chain" id="PRO_5036042837" evidence="1">
    <location>
        <begin position="18"/>
        <end position="75"/>
    </location>
</feature>
<sequence length="75" mass="8400">MFMFLFFNRICFSYGTGETLRSGASACGMPTIVMFVDNSSARVKIHSSRLNVLKCFKNHEFCDKRCGSSGPIYGE</sequence>
<reference evidence="3" key="3">
    <citation type="submission" date="2020-12" db="UniProtKB">
        <authorList>
            <consortium name="EnsemblPlants"/>
        </authorList>
    </citation>
    <scope>IDENTIFICATION</scope>
</reference>
<evidence type="ECO:0000313" key="2">
    <source>
        <dbReference type="EMBL" id="PNR37795.1"/>
    </source>
</evidence>
<keyword evidence="4" id="KW-1185">Reference proteome</keyword>
<organism evidence="2">
    <name type="scientific">Physcomitrium patens</name>
    <name type="common">Spreading-leaved earth moss</name>
    <name type="synonym">Physcomitrella patens</name>
    <dbReference type="NCBI Taxonomy" id="3218"/>
    <lineage>
        <taxon>Eukaryota</taxon>
        <taxon>Viridiplantae</taxon>
        <taxon>Streptophyta</taxon>
        <taxon>Embryophyta</taxon>
        <taxon>Bryophyta</taxon>
        <taxon>Bryophytina</taxon>
        <taxon>Bryopsida</taxon>
        <taxon>Funariidae</taxon>
        <taxon>Funariales</taxon>
        <taxon>Funariaceae</taxon>
        <taxon>Physcomitrium</taxon>
    </lineage>
</organism>
<dbReference type="AlphaFoldDB" id="A0A2K1J8D6"/>
<feature type="signal peptide" evidence="1">
    <location>
        <begin position="1"/>
        <end position="17"/>
    </location>
</feature>
<reference evidence="2 4" key="1">
    <citation type="journal article" date="2008" name="Science">
        <title>The Physcomitrella genome reveals evolutionary insights into the conquest of land by plants.</title>
        <authorList>
            <person name="Rensing S."/>
            <person name="Lang D."/>
            <person name="Zimmer A."/>
            <person name="Terry A."/>
            <person name="Salamov A."/>
            <person name="Shapiro H."/>
            <person name="Nishiyama T."/>
            <person name="Perroud P.-F."/>
            <person name="Lindquist E."/>
            <person name="Kamisugi Y."/>
            <person name="Tanahashi T."/>
            <person name="Sakakibara K."/>
            <person name="Fujita T."/>
            <person name="Oishi K."/>
            <person name="Shin-I T."/>
            <person name="Kuroki Y."/>
            <person name="Toyoda A."/>
            <person name="Suzuki Y."/>
            <person name="Hashimoto A."/>
            <person name="Yamaguchi K."/>
            <person name="Sugano A."/>
            <person name="Kohara Y."/>
            <person name="Fujiyama A."/>
            <person name="Anterola A."/>
            <person name="Aoki S."/>
            <person name="Ashton N."/>
            <person name="Barbazuk W.B."/>
            <person name="Barker E."/>
            <person name="Bennetzen J."/>
            <person name="Bezanilla M."/>
            <person name="Blankenship R."/>
            <person name="Cho S.H."/>
            <person name="Dutcher S."/>
            <person name="Estelle M."/>
            <person name="Fawcett J.A."/>
            <person name="Gundlach H."/>
            <person name="Hanada K."/>
            <person name="Heyl A."/>
            <person name="Hicks K.A."/>
            <person name="Hugh J."/>
            <person name="Lohr M."/>
            <person name="Mayer K."/>
            <person name="Melkozernov A."/>
            <person name="Murata T."/>
            <person name="Nelson D."/>
            <person name="Pils B."/>
            <person name="Prigge M."/>
            <person name="Reiss B."/>
            <person name="Renner T."/>
            <person name="Rombauts S."/>
            <person name="Rushton P."/>
            <person name="Sanderfoot A."/>
            <person name="Schween G."/>
            <person name="Shiu S.-H."/>
            <person name="Stueber K."/>
            <person name="Theodoulou F.L."/>
            <person name="Tu H."/>
            <person name="Van de Peer Y."/>
            <person name="Verrier P.J."/>
            <person name="Waters E."/>
            <person name="Wood A."/>
            <person name="Yang L."/>
            <person name="Cove D."/>
            <person name="Cuming A."/>
            <person name="Hasebe M."/>
            <person name="Lucas S."/>
            <person name="Mishler D.B."/>
            <person name="Reski R."/>
            <person name="Grigoriev I."/>
            <person name="Quatrano R.S."/>
            <person name="Boore J.L."/>
        </authorList>
    </citation>
    <scope>NUCLEOTIDE SEQUENCE [LARGE SCALE GENOMIC DNA]</scope>
    <source>
        <strain evidence="3 4">cv. Gransden 2004</strain>
    </source>
</reference>
<proteinExistence type="predicted"/>
<evidence type="ECO:0000313" key="4">
    <source>
        <dbReference type="Proteomes" id="UP000006727"/>
    </source>
</evidence>
<gene>
    <name evidence="2" type="ORF">PHYPA_020904</name>
</gene>
<dbReference type="Gramene" id="Pp3c16_13033V3.1">
    <property type="protein sequence ID" value="PAC:32984499.CDS.1"/>
    <property type="gene ID" value="Pp3c16_13033"/>
</dbReference>
<reference evidence="2 4" key="2">
    <citation type="journal article" date="2018" name="Plant J.">
        <title>The Physcomitrella patens chromosome-scale assembly reveals moss genome structure and evolution.</title>
        <authorList>
            <person name="Lang D."/>
            <person name="Ullrich K.K."/>
            <person name="Murat F."/>
            <person name="Fuchs J."/>
            <person name="Jenkins J."/>
            <person name="Haas F.B."/>
            <person name="Piednoel M."/>
            <person name="Gundlach H."/>
            <person name="Van Bel M."/>
            <person name="Meyberg R."/>
            <person name="Vives C."/>
            <person name="Morata J."/>
            <person name="Symeonidi A."/>
            <person name="Hiss M."/>
            <person name="Muchero W."/>
            <person name="Kamisugi Y."/>
            <person name="Saleh O."/>
            <person name="Blanc G."/>
            <person name="Decker E.L."/>
            <person name="van Gessel N."/>
            <person name="Grimwood J."/>
            <person name="Hayes R.D."/>
            <person name="Graham S.W."/>
            <person name="Gunter L.E."/>
            <person name="McDaniel S.F."/>
            <person name="Hoernstein S.N.W."/>
            <person name="Larsson A."/>
            <person name="Li F.W."/>
            <person name="Perroud P.F."/>
            <person name="Phillips J."/>
            <person name="Ranjan P."/>
            <person name="Rokshar D.S."/>
            <person name="Rothfels C.J."/>
            <person name="Schneider L."/>
            <person name="Shu S."/>
            <person name="Stevenson D.W."/>
            <person name="Thummler F."/>
            <person name="Tillich M."/>
            <person name="Villarreal Aguilar J.C."/>
            <person name="Widiez T."/>
            <person name="Wong G.K."/>
            <person name="Wymore A."/>
            <person name="Zhang Y."/>
            <person name="Zimmer A.D."/>
            <person name="Quatrano R.S."/>
            <person name="Mayer K.F.X."/>
            <person name="Goodstein D."/>
            <person name="Casacuberta J.M."/>
            <person name="Vandepoele K."/>
            <person name="Reski R."/>
            <person name="Cuming A.C."/>
            <person name="Tuskan G.A."/>
            <person name="Maumus F."/>
            <person name="Salse J."/>
            <person name="Schmutz J."/>
            <person name="Rensing S.A."/>
        </authorList>
    </citation>
    <scope>NUCLEOTIDE SEQUENCE [LARGE SCALE GENOMIC DNA]</scope>
    <source>
        <strain evidence="3 4">cv. Gransden 2004</strain>
    </source>
</reference>
<accession>A0A2K1J8D6</accession>
<name>A0A2K1J8D6_PHYPA</name>
<dbReference type="EMBL" id="ABEU02000016">
    <property type="protein sequence ID" value="PNR37795.1"/>
    <property type="molecule type" value="Genomic_DNA"/>
</dbReference>
<keyword evidence="1" id="KW-0732">Signal</keyword>
<dbReference type="InParanoid" id="A0A2K1J8D6"/>
<evidence type="ECO:0000313" key="3">
    <source>
        <dbReference type="EnsemblPlants" id="PAC:32984499.CDS.1"/>
    </source>
</evidence>
<evidence type="ECO:0000256" key="1">
    <source>
        <dbReference type="SAM" id="SignalP"/>
    </source>
</evidence>
<dbReference type="EnsemblPlants" id="Pp3c16_13033V3.1">
    <property type="protein sequence ID" value="PAC:32984499.CDS.1"/>
    <property type="gene ID" value="Pp3c16_13033"/>
</dbReference>
<protein>
    <submittedName>
        <fullName evidence="2 3">Uncharacterized protein</fullName>
    </submittedName>
</protein>
<dbReference type="Proteomes" id="UP000006727">
    <property type="component" value="Chromosome 16"/>
</dbReference>